<sequence length="42" mass="4961">MIRTLDPLHPMQVRYRAALRPDWALKHVLNPTENVEEFTLTS</sequence>
<protein>
    <submittedName>
        <fullName evidence="1">Uncharacterized protein</fullName>
    </submittedName>
</protein>
<gene>
    <name evidence="1" type="ORF">JV551A3_V1_1640198</name>
</gene>
<organism evidence="1 2">
    <name type="scientific">Pseudomonas inefficax</name>
    <dbReference type="NCBI Taxonomy" id="2078786"/>
    <lineage>
        <taxon>Bacteria</taxon>
        <taxon>Pseudomonadati</taxon>
        <taxon>Pseudomonadota</taxon>
        <taxon>Gammaproteobacteria</taxon>
        <taxon>Pseudomonadales</taxon>
        <taxon>Pseudomonadaceae</taxon>
        <taxon>Pseudomonas</taxon>
    </lineage>
</organism>
<keyword evidence="2" id="KW-1185">Reference proteome</keyword>
<name>A0AAQ1PD58_9PSED</name>
<reference evidence="1 2" key="1">
    <citation type="submission" date="2018-02" db="EMBL/GenBank/DDBJ databases">
        <authorList>
            <person name="Dubost A."/>
        </authorList>
    </citation>
    <scope>NUCLEOTIDE SEQUENCE [LARGE SCALE GENOMIC DNA]</scope>
    <source>
        <strain evidence="2">JV551A3</strain>
    </source>
</reference>
<evidence type="ECO:0000313" key="2">
    <source>
        <dbReference type="Proteomes" id="UP000294335"/>
    </source>
</evidence>
<evidence type="ECO:0000313" key="1">
    <source>
        <dbReference type="EMBL" id="SPO62122.1"/>
    </source>
</evidence>
<dbReference type="EMBL" id="OPYN01000164">
    <property type="protein sequence ID" value="SPO62122.1"/>
    <property type="molecule type" value="Genomic_DNA"/>
</dbReference>
<dbReference type="Proteomes" id="UP000294335">
    <property type="component" value="Unassembled WGS sequence"/>
</dbReference>
<proteinExistence type="predicted"/>
<accession>A0AAQ1PD58</accession>
<dbReference type="AlphaFoldDB" id="A0AAQ1PD58"/>
<comment type="caution">
    <text evidence="1">The sequence shown here is derived from an EMBL/GenBank/DDBJ whole genome shotgun (WGS) entry which is preliminary data.</text>
</comment>